<dbReference type="KEGG" id="cprt:FIC82_001975"/>
<dbReference type="SUPFAM" id="SSF55961">
    <property type="entry name" value="Bet v1-like"/>
    <property type="match status" value="1"/>
</dbReference>
<sequence length="152" mass="16742">MTTIRFDLRSTLGAPQLMAVLTDFGPARAELWPTIDADHLEVHARGDHWAEVTEGTASAWERARYEWDDDAYRVTVSTLDSKVFGPGGGWVFQLTPEGDATRVDVELTREPTALKARVLALLLPLVAPRSLRKAFSVPFQAVPSGEARAPQD</sequence>
<gene>
    <name evidence="1" type="ORF">FIC82_001975</name>
</gene>
<dbReference type="Gene3D" id="3.30.530.20">
    <property type="match status" value="1"/>
</dbReference>
<name>A0A6M5U9L1_9MICO</name>
<dbReference type="Proteomes" id="UP000451354">
    <property type="component" value="Chromosome"/>
</dbReference>
<reference evidence="1 2" key="1">
    <citation type="journal article" date="2022" name="Int. J. Syst. Evol. Microbiol.">
        <title>Cellulosimicrobium protaetiae sp. nov., isolated from the gut of the larva of Protaetia brevitarsis seulensis.</title>
        <authorList>
            <person name="Le Han H."/>
            <person name="Nguyen T.T.H."/>
            <person name="Li Z."/>
            <person name="Shin N.R."/>
            <person name="Kim S.G."/>
        </authorList>
    </citation>
    <scope>NUCLEOTIDE SEQUENCE [LARGE SCALE GENOMIC DNA]</scope>
    <source>
        <strain evidence="1 2">BI34</strain>
    </source>
</reference>
<dbReference type="AlphaFoldDB" id="A0A6M5U9L1"/>
<evidence type="ECO:0000313" key="2">
    <source>
        <dbReference type="Proteomes" id="UP000451354"/>
    </source>
</evidence>
<organism evidence="1 2">
    <name type="scientific">Cellulosimicrobium protaetiae</name>
    <dbReference type="NCBI Taxonomy" id="2587808"/>
    <lineage>
        <taxon>Bacteria</taxon>
        <taxon>Bacillati</taxon>
        <taxon>Actinomycetota</taxon>
        <taxon>Actinomycetes</taxon>
        <taxon>Micrococcales</taxon>
        <taxon>Promicromonosporaceae</taxon>
        <taxon>Cellulosimicrobium</taxon>
    </lineage>
</organism>
<dbReference type="InterPro" id="IPR023393">
    <property type="entry name" value="START-like_dom_sf"/>
</dbReference>
<dbReference type="RefSeq" id="WP_154797362.1">
    <property type="nucleotide sequence ID" value="NZ_CP052757.1"/>
</dbReference>
<proteinExistence type="predicted"/>
<dbReference type="OrthoDB" id="3290460at2"/>
<accession>A0A6M5U9L1</accession>
<keyword evidence="2" id="KW-1185">Reference proteome</keyword>
<dbReference type="EMBL" id="CP052757">
    <property type="protein sequence ID" value="QJW35157.1"/>
    <property type="molecule type" value="Genomic_DNA"/>
</dbReference>
<evidence type="ECO:0000313" key="1">
    <source>
        <dbReference type="EMBL" id="QJW35157.1"/>
    </source>
</evidence>
<protein>
    <recommendedName>
        <fullName evidence="3">Polyketide cyclase / dehydrase and lipid transport</fullName>
    </recommendedName>
</protein>
<evidence type="ECO:0008006" key="3">
    <source>
        <dbReference type="Google" id="ProtNLM"/>
    </source>
</evidence>